<feature type="domain" description="SGNH" evidence="3">
    <location>
        <begin position="412"/>
        <end position="615"/>
    </location>
</feature>
<dbReference type="PANTHER" id="PTHR23028">
    <property type="entry name" value="ACETYLTRANSFERASE"/>
    <property type="match status" value="1"/>
</dbReference>
<keyword evidence="5" id="KW-1185">Reference proteome</keyword>
<accession>A0A211Z693</accession>
<dbReference type="GO" id="GO:0009103">
    <property type="term" value="P:lipopolysaccharide biosynthetic process"/>
    <property type="evidence" value="ECO:0007669"/>
    <property type="project" value="TreeGrafter"/>
</dbReference>
<dbReference type="Proteomes" id="UP000196655">
    <property type="component" value="Unassembled WGS sequence"/>
</dbReference>
<feature type="transmembrane region" description="Helical" evidence="1">
    <location>
        <begin position="308"/>
        <end position="327"/>
    </location>
</feature>
<dbReference type="SUPFAM" id="SSF52266">
    <property type="entry name" value="SGNH hydrolase"/>
    <property type="match status" value="1"/>
</dbReference>
<feature type="transmembrane region" description="Helical" evidence="1">
    <location>
        <begin position="137"/>
        <end position="155"/>
    </location>
</feature>
<reference evidence="5" key="1">
    <citation type="submission" date="2017-05" db="EMBL/GenBank/DDBJ databases">
        <authorList>
            <person name="Macchi M."/>
            <person name="Festa S."/>
            <person name="Coppotelli B.M."/>
            <person name="Morelli I.S."/>
        </authorList>
    </citation>
    <scope>NUCLEOTIDE SEQUENCE [LARGE SCALE GENOMIC DNA]</scope>
    <source>
        <strain evidence="5">I</strain>
    </source>
</reference>
<dbReference type="Pfam" id="PF19040">
    <property type="entry name" value="SGNH"/>
    <property type="match status" value="1"/>
</dbReference>
<evidence type="ECO:0000256" key="1">
    <source>
        <dbReference type="SAM" id="Phobius"/>
    </source>
</evidence>
<name>A0A211Z693_9PROT</name>
<evidence type="ECO:0000313" key="5">
    <source>
        <dbReference type="Proteomes" id="UP000196655"/>
    </source>
</evidence>
<evidence type="ECO:0000313" key="4">
    <source>
        <dbReference type="EMBL" id="OWJ60818.1"/>
    </source>
</evidence>
<sequence>MSIGYRRDIDGLRAVAVVPVVLYHAGISLLGGGFVGVDVFFVISGYLITSILADDIRRGEFSILAFYERRARRIFPALFFVLLVSIIAFTVILLPFDLRAFSRSVIATVSFTSNILFYLESGYFAAPSELKPLLHTWSLAVEEQFYIVFPILLYLLSKTGRRTRNAALIAIVALSFAVNLWGVAPHPTATFYLLPARAWELLLGSLLALNVIPAPAARGLREAAAALGLALIAYSVFTLSATDPFPGWNAAPPCIGAALIIWAGAGGDSLGARLLGLRPVVFIGKISYSLYLWHWPIIVFVKYSTDRGLLPAETALVVVASIAAATLSWRYVEQPFRGKGSRFGRRWIFTASAVTAALFLSIGGATYVTKGWPQRFPEAIPIIAKYADYKRVELYRLGTCFRREDQPPAEYPVAECYGEPAPDILIWGDSFGAHLYAGLASGASVVHLRVGQATSQACPPILSLSAYRHAGCGAFNDHIFGLIKQNRPKTVLLSARWELLDRRDIPQLDSTIGALKGLGIDVIVAGQSPTFYAPAYTLFIKNMRTAPGTVVEGIDHADLNRQVAQVAERAGARFFAPEDLFCTGTRCRIDQDGTLLFWDDGHLTAEGSAYVGEKFFDQYGAALTDQAKAKL</sequence>
<dbReference type="OrthoDB" id="9796461at2"/>
<feature type="domain" description="Acyltransferase 3" evidence="2">
    <location>
        <begin position="8"/>
        <end position="328"/>
    </location>
</feature>
<dbReference type="InterPro" id="IPR050879">
    <property type="entry name" value="Acyltransferase_3"/>
</dbReference>
<evidence type="ECO:0000259" key="2">
    <source>
        <dbReference type="Pfam" id="PF01757"/>
    </source>
</evidence>
<dbReference type="InterPro" id="IPR002656">
    <property type="entry name" value="Acyl_transf_3_dom"/>
</dbReference>
<dbReference type="STRING" id="1122125.GCA_000423185_03715"/>
<dbReference type="EMBL" id="NHON01000110">
    <property type="protein sequence ID" value="OWJ60818.1"/>
    <property type="molecule type" value="Genomic_DNA"/>
</dbReference>
<feature type="transmembrane region" description="Helical" evidence="1">
    <location>
        <begin position="247"/>
        <end position="265"/>
    </location>
</feature>
<dbReference type="GO" id="GO:0016747">
    <property type="term" value="F:acyltransferase activity, transferring groups other than amino-acyl groups"/>
    <property type="evidence" value="ECO:0007669"/>
    <property type="project" value="InterPro"/>
</dbReference>
<evidence type="ECO:0000259" key="3">
    <source>
        <dbReference type="Pfam" id="PF19040"/>
    </source>
</evidence>
<feature type="transmembrane region" description="Helical" evidence="1">
    <location>
        <begin position="277"/>
        <end position="296"/>
    </location>
</feature>
<protein>
    <recommendedName>
        <fullName evidence="6">Acyltransferase</fullName>
    </recommendedName>
</protein>
<proteinExistence type="predicted"/>
<keyword evidence="1" id="KW-1133">Transmembrane helix</keyword>
<dbReference type="AlphaFoldDB" id="A0A211Z693"/>
<dbReference type="PANTHER" id="PTHR23028:SF53">
    <property type="entry name" value="ACYL_TRANSF_3 DOMAIN-CONTAINING PROTEIN"/>
    <property type="match status" value="1"/>
</dbReference>
<organism evidence="4 5">
    <name type="scientific">Inquilinus limosus</name>
    <dbReference type="NCBI Taxonomy" id="171674"/>
    <lineage>
        <taxon>Bacteria</taxon>
        <taxon>Pseudomonadati</taxon>
        <taxon>Pseudomonadota</taxon>
        <taxon>Alphaproteobacteria</taxon>
        <taxon>Rhodospirillales</taxon>
        <taxon>Rhodospirillaceae</taxon>
        <taxon>Inquilinus</taxon>
    </lineage>
</organism>
<keyword evidence="1" id="KW-0812">Transmembrane</keyword>
<feature type="transmembrane region" description="Helical" evidence="1">
    <location>
        <begin position="190"/>
        <end position="212"/>
    </location>
</feature>
<comment type="caution">
    <text evidence="4">The sequence shown here is derived from an EMBL/GenBank/DDBJ whole genome shotgun (WGS) entry which is preliminary data.</text>
</comment>
<evidence type="ECO:0008006" key="6">
    <source>
        <dbReference type="Google" id="ProtNLM"/>
    </source>
</evidence>
<dbReference type="Pfam" id="PF01757">
    <property type="entry name" value="Acyl_transf_3"/>
    <property type="match status" value="1"/>
</dbReference>
<gene>
    <name evidence="4" type="ORF">BWR60_31640</name>
</gene>
<feature type="transmembrane region" description="Helical" evidence="1">
    <location>
        <begin position="74"/>
        <end position="96"/>
    </location>
</feature>
<feature type="transmembrane region" description="Helical" evidence="1">
    <location>
        <begin position="167"/>
        <end position="184"/>
    </location>
</feature>
<feature type="transmembrane region" description="Helical" evidence="1">
    <location>
        <begin position="347"/>
        <end position="368"/>
    </location>
</feature>
<feature type="transmembrane region" description="Helical" evidence="1">
    <location>
        <begin position="224"/>
        <end position="241"/>
    </location>
</feature>
<dbReference type="GO" id="GO:0016020">
    <property type="term" value="C:membrane"/>
    <property type="evidence" value="ECO:0007669"/>
    <property type="project" value="TreeGrafter"/>
</dbReference>
<dbReference type="InterPro" id="IPR043968">
    <property type="entry name" value="SGNH"/>
</dbReference>
<keyword evidence="1" id="KW-0472">Membrane</keyword>